<organism evidence="2 3">
    <name type="scientific">Caulobacter vibrioides</name>
    <name type="common">Caulobacter crescentus</name>
    <dbReference type="NCBI Taxonomy" id="155892"/>
    <lineage>
        <taxon>Bacteria</taxon>
        <taxon>Pseudomonadati</taxon>
        <taxon>Pseudomonadota</taxon>
        <taxon>Alphaproteobacteria</taxon>
        <taxon>Caulobacterales</taxon>
        <taxon>Caulobacteraceae</taxon>
        <taxon>Caulobacter</taxon>
    </lineage>
</organism>
<dbReference type="GO" id="GO:0004721">
    <property type="term" value="F:phosphoprotein phosphatase activity"/>
    <property type="evidence" value="ECO:0007669"/>
    <property type="project" value="InterPro"/>
</dbReference>
<reference evidence="2 3" key="1">
    <citation type="submission" date="2017-03" db="EMBL/GenBank/DDBJ databases">
        <title>Lifting the veil on microbial sulfur biogeochemistry in mining wastewaters.</title>
        <authorList>
            <person name="Kantor R.S."/>
            <person name="Colenbrander Nelson T."/>
            <person name="Marshall S."/>
            <person name="Bennett D."/>
            <person name="Apte S."/>
            <person name="Camacho D."/>
            <person name="Thomas B.C."/>
            <person name="Warren L.A."/>
            <person name="Banfield J.F."/>
        </authorList>
    </citation>
    <scope>NUCLEOTIDE SEQUENCE [LARGE SCALE GENOMIC DNA]</scope>
    <source>
        <strain evidence="2">32-67-7</strain>
    </source>
</reference>
<accession>A0A258D272</accession>
<dbReference type="InterPro" id="IPR026893">
    <property type="entry name" value="Tyr/Ser_Pase_IphP-type"/>
</dbReference>
<evidence type="ECO:0008006" key="4">
    <source>
        <dbReference type="Google" id="ProtNLM"/>
    </source>
</evidence>
<gene>
    <name evidence="2" type="ORF">B7Z12_12955</name>
</gene>
<dbReference type="EMBL" id="NCDQ01000210">
    <property type="protein sequence ID" value="OYX02010.1"/>
    <property type="molecule type" value="Genomic_DNA"/>
</dbReference>
<dbReference type="AlphaFoldDB" id="A0A258D272"/>
<dbReference type="InterPro" id="IPR006311">
    <property type="entry name" value="TAT_signal"/>
</dbReference>
<evidence type="ECO:0000313" key="2">
    <source>
        <dbReference type="EMBL" id="OYX02010.1"/>
    </source>
</evidence>
<proteinExistence type="inferred from homology"/>
<comment type="similarity">
    <text evidence="1">Belongs to the protein-tyrosine phosphatase family.</text>
</comment>
<evidence type="ECO:0000313" key="3">
    <source>
        <dbReference type="Proteomes" id="UP000215616"/>
    </source>
</evidence>
<dbReference type="Gene3D" id="3.90.190.10">
    <property type="entry name" value="Protein tyrosine phosphatase superfamily"/>
    <property type="match status" value="1"/>
</dbReference>
<dbReference type="InterPro" id="IPR029021">
    <property type="entry name" value="Prot-tyrosine_phosphatase-like"/>
</dbReference>
<dbReference type="Proteomes" id="UP000215616">
    <property type="component" value="Unassembled WGS sequence"/>
</dbReference>
<name>A0A258D272_CAUVI</name>
<dbReference type="SUPFAM" id="SSF52799">
    <property type="entry name" value="(Phosphotyrosine protein) phosphatases II"/>
    <property type="match status" value="1"/>
</dbReference>
<protein>
    <recommendedName>
        <fullName evidence="4">Protein-tyrosine-phosphatase</fullName>
    </recommendedName>
</protein>
<dbReference type="PANTHER" id="PTHR31126">
    <property type="entry name" value="TYROSINE-PROTEIN PHOSPHATASE"/>
    <property type="match status" value="1"/>
</dbReference>
<comment type="caution">
    <text evidence="2">The sequence shown here is derived from an EMBL/GenBank/DDBJ whole genome shotgun (WGS) entry which is preliminary data.</text>
</comment>
<evidence type="ECO:0000256" key="1">
    <source>
        <dbReference type="ARBA" id="ARBA00009580"/>
    </source>
</evidence>
<dbReference type="PANTHER" id="PTHR31126:SF1">
    <property type="entry name" value="TYROSINE SPECIFIC PROTEIN PHOSPHATASES DOMAIN-CONTAINING PROTEIN"/>
    <property type="match status" value="1"/>
</dbReference>
<sequence length="386" mass="41807">MRSNRVQMSNAASLSRRALMIGGLALGAAASTSAWRPSYAQVKLPDATASAERLDPRRVHLRWSGVPGPVTVLASSDANAPASLMRVLASDAPGNELTVDVGSAPRPYFLIEGPDGARLRVAERLLPLEAGRNFRDLGGYVASNGKALRWGRIYRSGVMSGLTANDLTYLAELGIETVCDLRSDSEIAGEPPPFSGMNAPRIVTFGYKMEATMASMGALFVAKTREEAVRAFASSYLEMADFLTPHYTDMFARLMRRETPLAFNCSAGKDRTGLAAALILSVLGVPRETVIADYALSEFYVPPDKYIAEMRTPTSQGPDVIPPQQRQLFSRMPDPVLRVMMGTDPEVMQMTLASIDAKFGGPIALAKTRYGLDDVAIDYLRTVYLA</sequence>
<dbReference type="Pfam" id="PF13350">
    <property type="entry name" value="Y_phosphatase3"/>
    <property type="match status" value="1"/>
</dbReference>
<dbReference type="PROSITE" id="PS51318">
    <property type="entry name" value="TAT"/>
    <property type="match status" value="1"/>
</dbReference>